<evidence type="ECO:0000313" key="1">
    <source>
        <dbReference type="EMBL" id="MCI54712.1"/>
    </source>
</evidence>
<protein>
    <submittedName>
        <fullName evidence="1">Uncharacterized protein</fullName>
    </submittedName>
</protein>
<keyword evidence="2" id="KW-1185">Reference proteome</keyword>
<feature type="non-terminal residue" evidence="1">
    <location>
        <position position="1"/>
    </location>
</feature>
<dbReference type="AlphaFoldDB" id="A0A392T1S2"/>
<dbReference type="Proteomes" id="UP000265520">
    <property type="component" value="Unassembled WGS sequence"/>
</dbReference>
<name>A0A392T1S2_9FABA</name>
<sequence length="44" mass="5086">WRVPDDEMVELSVPDTDMKSLYSIMRSSRKEPVPVVHAEEQQAV</sequence>
<evidence type="ECO:0000313" key="2">
    <source>
        <dbReference type="Proteomes" id="UP000265520"/>
    </source>
</evidence>
<comment type="caution">
    <text evidence="1">The sequence shown here is derived from an EMBL/GenBank/DDBJ whole genome shotgun (WGS) entry which is preliminary data.</text>
</comment>
<proteinExistence type="predicted"/>
<dbReference type="EMBL" id="LXQA010483845">
    <property type="protein sequence ID" value="MCI54712.1"/>
    <property type="molecule type" value="Genomic_DNA"/>
</dbReference>
<reference evidence="1 2" key="1">
    <citation type="journal article" date="2018" name="Front. Plant Sci.">
        <title>Red Clover (Trifolium pratense) and Zigzag Clover (T. medium) - A Picture of Genomic Similarities and Differences.</title>
        <authorList>
            <person name="Dluhosova J."/>
            <person name="Istvanek J."/>
            <person name="Nedelnik J."/>
            <person name="Repkova J."/>
        </authorList>
    </citation>
    <scope>NUCLEOTIDE SEQUENCE [LARGE SCALE GENOMIC DNA]</scope>
    <source>
        <strain evidence="2">cv. 10/8</strain>
        <tissue evidence="1">Leaf</tissue>
    </source>
</reference>
<organism evidence="1 2">
    <name type="scientific">Trifolium medium</name>
    <dbReference type="NCBI Taxonomy" id="97028"/>
    <lineage>
        <taxon>Eukaryota</taxon>
        <taxon>Viridiplantae</taxon>
        <taxon>Streptophyta</taxon>
        <taxon>Embryophyta</taxon>
        <taxon>Tracheophyta</taxon>
        <taxon>Spermatophyta</taxon>
        <taxon>Magnoliopsida</taxon>
        <taxon>eudicotyledons</taxon>
        <taxon>Gunneridae</taxon>
        <taxon>Pentapetalae</taxon>
        <taxon>rosids</taxon>
        <taxon>fabids</taxon>
        <taxon>Fabales</taxon>
        <taxon>Fabaceae</taxon>
        <taxon>Papilionoideae</taxon>
        <taxon>50 kb inversion clade</taxon>
        <taxon>NPAAA clade</taxon>
        <taxon>Hologalegina</taxon>
        <taxon>IRL clade</taxon>
        <taxon>Trifolieae</taxon>
        <taxon>Trifolium</taxon>
    </lineage>
</organism>
<accession>A0A392T1S2</accession>